<dbReference type="Pfam" id="PF01105">
    <property type="entry name" value="EMP24_GP25L"/>
    <property type="match status" value="1"/>
</dbReference>
<dbReference type="GeneID" id="8234295"/>
<evidence type="ECO:0000256" key="2">
    <source>
        <dbReference type="ARBA" id="ARBA00007104"/>
    </source>
</evidence>
<dbReference type="InterPro" id="IPR036598">
    <property type="entry name" value="GOLD_dom_sf"/>
</dbReference>
<dbReference type="STRING" id="121224.E0VS78"/>
<evidence type="ECO:0000256" key="8">
    <source>
        <dbReference type="ARBA" id="ARBA00037847"/>
    </source>
</evidence>
<evidence type="ECO:0000256" key="6">
    <source>
        <dbReference type="ARBA" id="ARBA00022989"/>
    </source>
</evidence>
<dbReference type="Proteomes" id="UP000009046">
    <property type="component" value="Unassembled WGS sequence"/>
</dbReference>
<dbReference type="EnsemblMetazoa" id="PHUM412770-RA">
    <property type="protein sequence ID" value="PHUM412770-PA"/>
    <property type="gene ID" value="PHUM412770"/>
</dbReference>
<dbReference type="InterPro" id="IPR015720">
    <property type="entry name" value="Emp24-like"/>
</dbReference>
<dbReference type="SUPFAM" id="SSF101576">
    <property type="entry name" value="Supernatant protein factor (SPF), C-terminal domain"/>
    <property type="match status" value="1"/>
</dbReference>
<evidence type="ECO:0000256" key="3">
    <source>
        <dbReference type="ARBA" id="ARBA00022473"/>
    </source>
</evidence>
<dbReference type="EMBL" id="AAZO01005071">
    <property type="status" value="NOT_ANNOTATED_CDS"/>
    <property type="molecule type" value="Genomic_DNA"/>
</dbReference>
<feature type="transmembrane region" description="Helical" evidence="10">
    <location>
        <begin position="174"/>
        <end position="196"/>
    </location>
</feature>
<evidence type="ECO:0000256" key="7">
    <source>
        <dbReference type="ARBA" id="ARBA00023136"/>
    </source>
</evidence>
<comment type="subcellular location">
    <subcellularLocation>
        <location evidence="8">Endomembrane system</location>
        <topology evidence="8">Single-pass membrane protein</topology>
    </subcellularLocation>
    <subcellularLocation>
        <location evidence="1 9">Membrane</location>
        <topology evidence="1 9">Single-pass type I membrane protein</topology>
    </subcellularLocation>
</comment>
<dbReference type="KEGG" id="phu:Phum_PHUM412770"/>
<dbReference type="HOGENOM" id="CLU_066963_6_0_1"/>
<dbReference type="AlphaFoldDB" id="E0VS78"/>
<dbReference type="SMART" id="SM01190">
    <property type="entry name" value="EMP24_GP25L"/>
    <property type="match status" value="1"/>
</dbReference>
<reference evidence="13" key="2">
    <citation type="submission" date="2007-04" db="EMBL/GenBank/DDBJ databases">
        <title>The genome of the human body louse.</title>
        <authorList>
            <consortium name="The Human Body Louse Genome Consortium"/>
            <person name="Kirkness E."/>
            <person name="Walenz B."/>
            <person name="Hass B."/>
            <person name="Bruggner R."/>
            <person name="Strausberg R."/>
        </authorList>
    </citation>
    <scope>NUCLEOTIDE SEQUENCE</scope>
    <source>
        <strain evidence="13">USDA</strain>
    </source>
</reference>
<dbReference type="VEuPathDB" id="VectorBase:PHUM412770"/>
<feature type="signal peptide" evidence="11">
    <location>
        <begin position="1"/>
        <end position="22"/>
    </location>
</feature>
<proteinExistence type="inferred from homology"/>
<dbReference type="GO" id="GO:0012505">
    <property type="term" value="C:endomembrane system"/>
    <property type="evidence" value="ECO:0007669"/>
    <property type="project" value="UniProtKB-SubCell"/>
</dbReference>
<accession>E0VS78</accession>
<dbReference type="FunCoup" id="E0VS78">
    <property type="interactions" value="929"/>
</dbReference>
<feature type="chain" id="PRO_5011412634" evidence="11">
    <location>
        <begin position="23"/>
        <end position="212"/>
    </location>
</feature>
<evidence type="ECO:0000256" key="1">
    <source>
        <dbReference type="ARBA" id="ARBA00004479"/>
    </source>
</evidence>
<keyword evidence="5 11" id="KW-0732">Signal</keyword>
<evidence type="ECO:0000256" key="9">
    <source>
        <dbReference type="RuleBase" id="RU003827"/>
    </source>
</evidence>
<dbReference type="PANTHER" id="PTHR22811">
    <property type="entry name" value="TRANSMEMBRANE EMP24 DOMAIN-CONTAINING PROTEIN"/>
    <property type="match status" value="1"/>
</dbReference>
<dbReference type="InParanoid" id="E0VS78"/>
<organism>
    <name type="scientific">Pediculus humanus subsp. corporis</name>
    <name type="common">Body louse</name>
    <dbReference type="NCBI Taxonomy" id="121224"/>
    <lineage>
        <taxon>Eukaryota</taxon>
        <taxon>Metazoa</taxon>
        <taxon>Ecdysozoa</taxon>
        <taxon>Arthropoda</taxon>
        <taxon>Hexapoda</taxon>
        <taxon>Insecta</taxon>
        <taxon>Pterygota</taxon>
        <taxon>Neoptera</taxon>
        <taxon>Paraneoptera</taxon>
        <taxon>Psocodea</taxon>
        <taxon>Troctomorpha</taxon>
        <taxon>Phthiraptera</taxon>
        <taxon>Anoplura</taxon>
        <taxon>Pediculidae</taxon>
        <taxon>Pediculus</taxon>
    </lineage>
</organism>
<gene>
    <name evidence="14" type="primary">8234295</name>
    <name evidence="13" type="ORF">Phum_PHUM412770</name>
</gene>
<evidence type="ECO:0000256" key="11">
    <source>
        <dbReference type="SAM" id="SignalP"/>
    </source>
</evidence>
<name>E0VS78_PEDHC</name>
<keyword evidence="15" id="KW-1185">Reference proteome</keyword>
<keyword evidence="6 10" id="KW-1133">Transmembrane helix</keyword>
<dbReference type="OMA" id="VGEYTFC"/>
<keyword evidence="7 10" id="KW-0472">Membrane</keyword>
<dbReference type="CTD" id="8234295"/>
<sequence>MHLRIVLLTITAIIACFVSVAGVELTFELGDNDKQCFYENIPMNISVTLEFQVVTGGQYDVDVILEAPNKEIIYKQIKTQFDSHVFTPKIPGIYAACFSNEFSTFSHKIVYMNFQVGEEQPLPGLGEHITVMTQMESSAQEIHKLLAKIDDFQTHHRLKEAKGRKRAEDLNERVMWWSILETILILVSAIGQVFIVKNFFSEKKTIQVYGKK</sequence>
<evidence type="ECO:0000256" key="10">
    <source>
        <dbReference type="SAM" id="Phobius"/>
    </source>
</evidence>
<dbReference type="PROSITE" id="PS51257">
    <property type="entry name" value="PROKAR_LIPOPROTEIN"/>
    <property type="match status" value="1"/>
</dbReference>
<dbReference type="EMBL" id="DS235745">
    <property type="protein sequence ID" value="EEB16234.1"/>
    <property type="molecule type" value="Genomic_DNA"/>
</dbReference>
<protein>
    <submittedName>
        <fullName evidence="13">Transmembrane emp24 domain-containing protein 7, putative</fullName>
    </submittedName>
</protein>
<keyword evidence="4 9" id="KW-0812">Transmembrane</keyword>
<dbReference type="GO" id="GO:0016020">
    <property type="term" value="C:membrane"/>
    <property type="evidence" value="ECO:0007669"/>
    <property type="project" value="UniProtKB-SubCell"/>
</dbReference>
<dbReference type="InterPro" id="IPR009038">
    <property type="entry name" value="GOLD_dom"/>
</dbReference>
<dbReference type="RefSeq" id="XP_002428972.1">
    <property type="nucleotide sequence ID" value="XM_002428927.1"/>
</dbReference>
<evidence type="ECO:0000313" key="14">
    <source>
        <dbReference type="EnsemblMetazoa" id="PHUM412770-PA"/>
    </source>
</evidence>
<keyword evidence="3" id="KW-0217">Developmental protein</keyword>
<dbReference type="OrthoDB" id="62956at2759"/>
<feature type="domain" description="GOLD" evidence="12">
    <location>
        <begin position="34"/>
        <end position="116"/>
    </location>
</feature>
<evidence type="ECO:0000313" key="13">
    <source>
        <dbReference type="EMBL" id="EEB16234.1"/>
    </source>
</evidence>
<reference evidence="14" key="3">
    <citation type="submission" date="2020-05" db="UniProtKB">
        <authorList>
            <consortium name="EnsemblMetazoa"/>
        </authorList>
    </citation>
    <scope>IDENTIFICATION</scope>
    <source>
        <strain evidence="14">USDA</strain>
    </source>
</reference>
<evidence type="ECO:0000256" key="4">
    <source>
        <dbReference type="ARBA" id="ARBA00022692"/>
    </source>
</evidence>
<dbReference type="eggNOG" id="KOG1693">
    <property type="taxonomic scope" value="Eukaryota"/>
</dbReference>
<evidence type="ECO:0000313" key="15">
    <source>
        <dbReference type="Proteomes" id="UP000009046"/>
    </source>
</evidence>
<reference evidence="13" key="1">
    <citation type="submission" date="2007-04" db="EMBL/GenBank/DDBJ databases">
        <title>Annotation of Pediculus humanus corporis strain USDA.</title>
        <authorList>
            <person name="Kirkness E."/>
            <person name="Hannick L."/>
            <person name="Hass B."/>
            <person name="Bruggner R."/>
            <person name="Lawson D."/>
            <person name="Bidwell S."/>
            <person name="Joardar V."/>
            <person name="Caler E."/>
            <person name="Walenz B."/>
            <person name="Inman J."/>
            <person name="Schobel S."/>
            <person name="Galinsky K."/>
            <person name="Amedeo P."/>
            <person name="Strausberg R."/>
        </authorList>
    </citation>
    <scope>NUCLEOTIDE SEQUENCE</scope>
    <source>
        <strain evidence="13">USDA</strain>
    </source>
</reference>
<dbReference type="PROSITE" id="PS50866">
    <property type="entry name" value="GOLD"/>
    <property type="match status" value="1"/>
</dbReference>
<evidence type="ECO:0000259" key="12">
    <source>
        <dbReference type="PROSITE" id="PS50866"/>
    </source>
</evidence>
<comment type="similarity">
    <text evidence="2 9">Belongs to the EMP24/GP25L family.</text>
</comment>
<evidence type="ECO:0000256" key="5">
    <source>
        <dbReference type="ARBA" id="ARBA00022729"/>
    </source>
</evidence>